<keyword evidence="3" id="KW-1185">Reference proteome</keyword>
<organism evidence="2 3">
    <name type="scientific">Coniophora puteana (strain RWD-64-598)</name>
    <name type="common">Brown rot fungus</name>
    <dbReference type="NCBI Taxonomy" id="741705"/>
    <lineage>
        <taxon>Eukaryota</taxon>
        <taxon>Fungi</taxon>
        <taxon>Dikarya</taxon>
        <taxon>Basidiomycota</taxon>
        <taxon>Agaricomycotina</taxon>
        <taxon>Agaricomycetes</taxon>
        <taxon>Agaricomycetidae</taxon>
        <taxon>Boletales</taxon>
        <taxon>Coniophorineae</taxon>
        <taxon>Coniophoraceae</taxon>
        <taxon>Coniophora</taxon>
    </lineage>
</organism>
<name>A0A5M3MHM3_CONPW</name>
<accession>A0A5M3MHM3</accession>
<dbReference type="GeneID" id="19211499"/>
<dbReference type="OMA" id="TICSHHA"/>
<dbReference type="PROSITE" id="PS50250">
    <property type="entry name" value="PCI"/>
    <property type="match status" value="1"/>
</dbReference>
<dbReference type="SMART" id="SM00753">
    <property type="entry name" value="PAM"/>
    <property type="match status" value="1"/>
</dbReference>
<reference evidence="3" key="1">
    <citation type="journal article" date="2012" name="Science">
        <title>The Paleozoic origin of enzymatic lignin decomposition reconstructed from 31 fungal genomes.</title>
        <authorList>
            <person name="Floudas D."/>
            <person name="Binder M."/>
            <person name="Riley R."/>
            <person name="Barry K."/>
            <person name="Blanchette R.A."/>
            <person name="Henrissat B."/>
            <person name="Martinez A.T."/>
            <person name="Otillar R."/>
            <person name="Spatafora J.W."/>
            <person name="Yadav J.S."/>
            <person name="Aerts A."/>
            <person name="Benoit I."/>
            <person name="Boyd A."/>
            <person name="Carlson A."/>
            <person name="Copeland A."/>
            <person name="Coutinho P.M."/>
            <person name="de Vries R.P."/>
            <person name="Ferreira P."/>
            <person name="Findley K."/>
            <person name="Foster B."/>
            <person name="Gaskell J."/>
            <person name="Glotzer D."/>
            <person name="Gorecki P."/>
            <person name="Heitman J."/>
            <person name="Hesse C."/>
            <person name="Hori C."/>
            <person name="Igarashi K."/>
            <person name="Jurgens J.A."/>
            <person name="Kallen N."/>
            <person name="Kersten P."/>
            <person name="Kohler A."/>
            <person name="Kuees U."/>
            <person name="Kumar T.K.A."/>
            <person name="Kuo A."/>
            <person name="LaButti K."/>
            <person name="Larrondo L.F."/>
            <person name="Lindquist E."/>
            <person name="Ling A."/>
            <person name="Lombard V."/>
            <person name="Lucas S."/>
            <person name="Lundell T."/>
            <person name="Martin R."/>
            <person name="McLaughlin D.J."/>
            <person name="Morgenstern I."/>
            <person name="Morin E."/>
            <person name="Murat C."/>
            <person name="Nagy L.G."/>
            <person name="Nolan M."/>
            <person name="Ohm R.A."/>
            <person name="Patyshakuliyeva A."/>
            <person name="Rokas A."/>
            <person name="Ruiz-Duenas F.J."/>
            <person name="Sabat G."/>
            <person name="Salamov A."/>
            <person name="Samejima M."/>
            <person name="Schmutz J."/>
            <person name="Slot J.C."/>
            <person name="St John F."/>
            <person name="Stenlid J."/>
            <person name="Sun H."/>
            <person name="Sun S."/>
            <person name="Syed K."/>
            <person name="Tsang A."/>
            <person name="Wiebenga A."/>
            <person name="Young D."/>
            <person name="Pisabarro A."/>
            <person name="Eastwood D.C."/>
            <person name="Martin F."/>
            <person name="Cullen D."/>
            <person name="Grigoriev I.V."/>
            <person name="Hibbett D.S."/>
        </authorList>
    </citation>
    <scope>NUCLEOTIDE SEQUENCE [LARGE SCALE GENOMIC DNA]</scope>
    <source>
        <strain evidence="3">RWD-64-598 SS2</strain>
    </source>
</reference>
<dbReference type="OrthoDB" id="2689564at2759"/>
<protein>
    <recommendedName>
        <fullName evidence="1">PCI domain-containing protein</fullName>
    </recommendedName>
</protein>
<dbReference type="AlphaFoldDB" id="A0A5M3MHM3"/>
<dbReference type="EMBL" id="JH711582">
    <property type="protein sequence ID" value="EIW78728.1"/>
    <property type="molecule type" value="Genomic_DNA"/>
</dbReference>
<dbReference type="Proteomes" id="UP000053558">
    <property type="component" value="Unassembled WGS sequence"/>
</dbReference>
<feature type="domain" description="PCI" evidence="1">
    <location>
        <begin position="57"/>
        <end position="204"/>
    </location>
</feature>
<dbReference type="Gene3D" id="1.25.40.570">
    <property type="match status" value="1"/>
</dbReference>
<comment type="caution">
    <text evidence="2">The sequence shown here is derived from an EMBL/GenBank/DDBJ whole genome shotgun (WGS) entry which is preliminary data.</text>
</comment>
<evidence type="ECO:0000313" key="2">
    <source>
        <dbReference type="EMBL" id="EIW78728.1"/>
    </source>
</evidence>
<dbReference type="KEGG" id="cput:CONPUDRAFT_92023"/>
<gene>
    <name evidence="2" type="ORF">CONPUDRAFT_92023</name>
</gene>
<dbReference type="RefSeq" id="XP_007771703.1">
    <property type="nucleotide sequence ID" value="XM_007773513.1"/>
</dbReference>
<evidence type="ECO:0000313" key="3">
    <source>
        <dbReference type="Proteomes" id="UP000053558"/>
    </source>
</evidence>
<dbReference type="InterPro" id="IPR000717">
    <property type="entry name" value="PCI_dom"/>
</dbReference>
<dbReference type="PANTHER" id="PTHR10678">
    <property type="entry name" value="26S PROTEASOME NON-ATPASE REGULATORY SUBUNIT 11/COP9 SIGNALOSOME COMPLEX SUBUNIT 2"/>
    <property type="match status" value="1"/>
</dbReference>
<dbReference type="InterPro" id="IPR050871">
    <property type="entry name" value="26S_Proteasome/COP9_Components"/>
</dbReference>
<proteinExistence type="predicted"/>
<evidence type="ECO:0000259" key="1">
    <source>
        <dbReference type="PROSITE" id="PS50250"/>
    </source>
</evidence>
<sequence>MILTKAHLFESWVYRGIGNLSKAKAMLTSAQTAANSSYCPLHLQAALNLQSSVLHAKDKNYMTAYLYFFETFKSLSVQGKPTTLNALKYMLLCKVMLNLPEDVTSPLSIKLAVKYVQLHEIESMHAITFAHQNRNLSKFEHILREYKDKLSLDPTICSHHAVLYNTLLQQIILQIVELYLVVEFDYLAEQVEKGQQEVEVKCCR</sequence>